<evidence type="ECO:0008006" key="4">
    <source>
        <dbReference type="Google" id="ProtNLM"/>
    </source>
</evidence>
<feature type="transmembrane region" description="Helical" evidence="1">
    <location>
        <begin position="88"/>
        <end position="107"/>
    </location>
</feature>
<proteinExistence type="predicted"/>
<accession>A0A8J2K2N0</accession>
<name>A0A8J2K2N0_9HEXA</name>
<evidence type="ECO:0000313" key="3">
    <source>
        <dbReference type="Proteomes" id="UP000708208"/>
    </source>
</evidence>
<gene>
    <name evidence="2" type="ORF">AFUS01_LOCUS7908</name>
</gene>
<keyword evidence="1" id="KW-0812">Transmembrane</keyword>
<feature type="transmembrane region" description="Helical" evidence="1">
    <location>
        <begin position="151"/>
        <end position="168"/>
    </location>
</feature>
<dbReference type="AlphaFoldDB" id="A0A8J2K2N0"/>
<keyword evidence="3" id="KW-1185">Reference proteome</keyword>
<evidence type="ECO:0000256" key="1">
    <source>
        <dbReference type="SAM" id="Phobius"/>
    </source>
</evidence>
<dbReference type="Proteomes" id="UP000708208">
    <property type="component" value="Unassembled WGS sequence"/>
</dbReference>
<reference evidence="2" key="1">
    <citation type="submission" date="2021-06" db="EMBL/GenBank/DDBJ databases">
        <authorList>
            <person name="Hodson N. C."/>
            <person name="Mongue J. A."/>
            <person name="Jaron S. K."/>
        </authorList>
    </citation>
    <scope>NUCLEOTIDE SEQUENCE</scope>
</reference>
<sequence>MLSYQLFTLSRFWALKQNKSINLAQKFGTQYLIISFIGMNYNVINTMVNCNKFPLLVNSFIQITNNFAGKIRVSKTSNRKPKNKVSRMISICAVPGILLATANTLGALRRPEAPMLLTSLASEPRKLPALVRLAYCAFHGYLTCMQYTMPIFHLVTVICYVESLLPMIRALSLNQDSNGKINKRFPGKEDIYRSYHELTCVQRIFNSSYSHWALAAQTYFTIFSIANIFQAVSLSNRRGIIAGLVLITLACLIFRHLAHVYESSIQTLHSWKYTNEPLWFKKFVKACRPFRVAVGPFYYADYTLVLAMLSVIFVNSVNMIVTYEGT</sequence>
<feature type="transmembrane region" description="Helical" evidence="1">
    <location>
        <begin position="302"/>
        <end position="321"/>
    </location>
</feature>
<feature type="transmembrane region" description="Helical" evidence="1">
    <location>
        <begin position="212"/>
        <end position="232"/>
    </location>
</feature>
<protein>
    <recommendedName>
        <fullName evidence="4">Gustatory receptor</fullName>
    </recommendedName>
</protein>
<keyword evidence="1" id="KW-0472">Membrane</keyword>
<keyword evidence="1" id="KW-1133">Transmembrane helix</keyword>
<dbReference type="EMBL" id="CAJVCH010054022">
    <property type="protein sequence ID" value="CAG7718523.1"/>
    <property type="molecule type" value="Genomic_DNA"/>
</dbReference>
<feature type="transmembrane region" description="Helical" evidence="1">
    <location>
        <begin position="239"/>
        <end position="258"/>
    </location>
</feature>
<organism evidence="2 3">
    <name type="scientific">Allacma fusca</name>
    <dbReference type="NCBI Taxonomy" id="39272"/>
    <lineage>
        <taxon>Eukaryota</taxon>
        <taxon>Metazoa</taxon>
        <taxon>Ecdysozoa</taxon>
        <taxon>Arthropoda</taxon>
        <taxon>Hexapoda</taxon>
        <taxon>Collembola</taxon>
        <taxon>Symphypleona</taxon>
        <taxon>Sminthuridae</taxon>
        <taxon>Allacma</taxon>
    </lineage>
</organism>
<evidence type="ECO:0000313" key="2">
    <source>
        <dbReference type="EMBL" id="CAG7718523.1"/>
    </source>
</evidence>
<comment type="caution">
    <text evidence="2">The sequence shown here is derived from an EMBL/GenBank/DDBJ whole genome shotgun (WGS) entry which is preliminary data.</text>
</comment>